<dbReference type="RefSeq" id="WP_091684078.1">
    <property type="nucleotide sequence ID" value="NZ_BAABFM010000017.1"/>
</dbReference>
<protein>
    <submittedName>
        <fullName evidence="3">Ig-like domain (Group 2)</fullName>
    </submittedName>
</protein>
<evidence type="ECO:0000313" key="3">
    <source>
        <dbReference type="EMBL" id="SFN82606.1"/>
    </source>
</evidence>
<dbReference type="SMART" id="SM00635">
    <property type="entry name" value="BID_2"/>
    <property type="match status" value="2"/>
</dbReference>
<dbReference type="Proteomes" id="UP000198806">
    <property type="component" value="Unassembled WGS sequence"/>
</dbReference>
<name>A0A1I5C6Y2_9FIRM</name>
<evidence type="ECO:0000259" key="2">
    <source>
        <dbReference type="SMART" id="SM00635"/>
    </source>
</evidence>
<sequence>MKQRMLKCIVGLLVLMMAIPIIPGGSIVAEAAAPKPTLSISKKTIVGTGATYTISVKNAGKNVTKYKWYSTNNKIAKVQATKDPAVAKVTTVGKGSAYIKCGVFYKDGTIRRPYSQVTVQIPVTSVKITNALDNEENNNRHVIAVGETFDFNATKTPSNASEKLYYFLGNSGETYAKVDAVTGKVTGVKPGFVVLRVAAGMTKDAAANSKIDDAINIEIVEKTTKVNSVDLTDSTTLKVTFSSAIDPDTVIGKDKKLKDSVVIMAKTDEKNNTAKGLGEITATLSNDGKVLTIQTQYNFNGIYGLILTSDVKGKDKSDLQPFSKTLKYYDTIGPSFIKYTTDETGLKATIHFSEAVNFSKMDIIGARALSSKVITATTTNTLLQVRNYVVSEDRKSLTIDLTNMDPVDQNKIFEIQITGITDIAGNVPPTYPLRALLTTDTTPKPQARLLNIARTSYDTLTATFDRPIKTVGTLTISGSYEMPAGVVDKEDSRKVNYKLSTASAQLTGMQTVTIQYWDSYNVSINDTTAYTGVSRQVNFTSDKTVPQLIKSELGIETINNVDVYKLVLTYNKNVEVLYPRGILNANIVTSNNDRYSNKPLSFTAVAKDKEVTLLLNSNEILYSGTYMIEIPEAFVRDTYWNRSNKTTITVLKNAAVSSNLPAPRLVQQAPDDNNIIEVYFGVKVDETTAQNVANYNIPGVSIVSATLKDNNDVDGARIELRVQSGTIIANTAYYAIISGITGYHNTYSAMDTYQTPIYLRENTAPAVVSAVLSYPGLITLTFTEDISGSPSFKVTQGGIDLGGIASIVGNKVMINLSVAPNINNQPILLEPTQNNVIKDANGNAAIITIRNIPVKY</sequence>
<dbReference type="EMBL" id="FOWD01000002">
    <property type="protein sequence ID" value="SFN82606.1"/>
    <property type="molecule type" value="Genomic_DNA"/>
</dbReference>
<dbReference type="AlphaFoldDB" id="A0A1I5C6Y2"/>
<reference evidence="3 4" key="1">
    <citation type="submission" date="2016-10" db="EMBL/GenBank/DDBJ databases">
        <authorList>
            <person name="de Groot N.N."/>
        </authorList>
    </citation>
    <scope>NUCLEOTIDE SEQUENCE [LARGE SCALE GENOMIC DNA]</scope>
    <source>
        <strain evidence="3 4">DSM 1283</strain>
    </source>
</reference>
<feature type="domain" description="BIG2" evidence="2">
    <location>
        <begin position="122"/>
        <end position="209"/>
    </location>
</feature>
<accession>A0A1I5C6Y2</accession>
<keyword evidence="4" id="KW-1185">Reference proteome</keyword>
<dbReference type="STRING" id="1527.SAMN04489757_102168"/>
<dbReference type="InterPro" id="IPR003343">
    <property type="entry name" value="Big_2"/>
</dbReference>
<proteinExistence type="predicted"/>
<dbReference type="Gene3D" id="2.60.40.1220">
    <property type="match status" value="2"/>
</dbReference>
<feature type="domain" description="BIG2" evidence="2">
    <location>
        <begin position="34"/>
        <end position="115"/>
    </location>
</feature>
<dbReference type="InterPro" id="IPR014755">
    <property type="entry name" value="Cu-Rt/internalin_Ig-like"/>
</dbReference>
<gene>
    <name evidence="3" type="ORF">SAMN04489757_102168</name>
</gene>
<evidence type="ECO:0000313" key="4">
    <source>
        <dbReference type="Proteomes" id="UP000198806"/>
    </source>
</evidence>
<evidence type="ECO:0000256" key="1">
    <source>
        <dbReference type="ARBA" id="ARBA00022729"/>
    </source>
</evidence>
<organism evidence="3 4">
    <name type="scientific">Anaerocolumna aminovalerica</name>
    <dbReference type="NCBI Taxonomy" id="1527"/>
    <lineage>
        <taxon>Bacteria</taxon>
        <taxon>Bacillati</taxon>
        <taxon>Bacillota</taxon>
        <taxon>Clostridia</taxon>
        <taxon>Lachnospirales</taxon>
        <taxon>Lachnospiraceae</taxon>
        <taxon>Anaerocolumna</taxon>
    </lineage>
</organism>
<keyword evidence="1" id="KW-0732">Signal</keyword>
<dbReference type="OrthoDB" id="2018687at2"/>
<dbReference type="Gene3D" id="2.60.40.1080">
    <property type="match status" value="2"/>
</dbReference>